<organism evidence="1 2">
    <name type="scientific">Thermogymnomonas acidicola</name>
    <dbReference type="NCBI Taxonomy" id="399579"/>
    <lineage>
        <taxon>Archaea</taxon>
        <taxon>Methanobacteriati</taxon>
        <taxon>Thermoplasmatota</taxon>
        <taxon>Thermoplasmata</taxon>
        <taxon>Thermoplasmatales</taxon>
        <taxon>Thermogymnomonas</taxon>
    </lineage>
</organism>
<proteinExistence type="predicted"/>
<dbReference type="InterPro" id="IPR043137">
    <property type="entry name" value="GGT_ssub_C"/>
</dbReference>
<dbReference type="EMBL" id="BMNY01000001">
    <property type="protein sequence ID" value="GGM70775.1"/>
    <property type="molecule type" value="Genomic_DNA"/>
</dbReference>
<keyword evidence="2" id="KW-1185">Reference proteome</keyword>
<dbReference type="Gene3D" id="1.10.246.230">
    <property type="match status" value="1"/>
</dbReference>
<evidence type="ECO:0000313" key="1">
    <source>
        <dbReference type="EMBL" id="GGM70775.1"/>
    </source>
</evidence>
<dbReference type="RefSeq" id="WP_188680190.1">
    <property type="nucleotide sequence ID" value="NZ_BMNY01000001.1"/>
</dbReference>
<dbReference type="PRINTS" id="PR01210">
    <property type="entry name" value="GGTRANSPTASE"/>
</dbReference>
<reference evidence="1" key="1">
    <citation type="journal article" date="2014" name="Int. J. Syst. Evol. Microbiol.">
        <title>Complete genome sequence of Corynebacterium casei LMG S-19264T (=DSM 44701T), isolated from a smear-ripened cheese.</title>
        <authorList>
            <consortium name="US DOE Joint Genome Institute (JGI-PGF)"/>
            <person name="Walter F."/>
            <person name="Albersmeier A."/>
            <person name="Kalinowski J."/>
            <person name="Ruckert C."/>
        </authorList>
    </citation>
    <scope>NUCLEOTIDE SEQUENCE</scope>
    <source>
        <strain evidence="1">JCM 13583</strain>
    </source>
</reference>
<sequence length="484" mass="53335">MAGRRDYAAATSHPLSTRAAMKVLERGGNAYDAALAASACLVVVQPNLNGLGGDMFLVTDETKPVALNSSGFSAEAATPEFFRSKGYSEIPKRGPHASFMVPGIPAAWKFLAERASMKPRELMGDAIEIARNGFRVSEKIAAAIRLMSGMTEDPDWQATYTARETGDLLVQRDLSKTLEVLSEDLDAFYTGEIAKKIEEDMVRKGGLLRRGDLEEYRPGVYEAPHVRYRGYDVFTNPPNSQGLTELVWLRLLEGRENDDSTFRSAIETMETAYFYRARYIGDPRYVRFPEWLLSGPVESVAQRAGKMTFGASDTTAFSVFDGDFGISAIQSNYMGFGSGHTIHGTGINMSNRGSYFTLDERHHNCVAPRKLSFHTLMATLARGDRKIFLGSMGGDVQPQVNVQILIRLIDLGLDIQESIDRPRFAYPATIYGTSDIYVEPGLRIEGAKGVEPLNSLMGHAQGITVSHETRAGFDLRGDAFTQVF</sequence>
<dbReference type="Pfam" id="PF01019">
    <property type="entry name" value="G_glu_transpept"/>
    <property type="match status" value="1"/>
</dbReference>
<dbReference type="AlphaFoldDB" id="A0AA37BQP5"/>
<dbReference type="InterPro" id="IPR052896">
    <property type="entry name" value="GGT-like_enzyme"/>
</dbReference>
<dbReference type="SUPFAM" id="SSF56235">
    <property type="entry name" value="N-terminal nucleophile aminohydrolases (Ntn hydrolases)"/>
    <property type="match status" value="1"/>
</dbReference>
<protein>
    <submittedName>
        <fullName evidence="1">Gamma-glutamyltransferase YwrD</fullName>
    </submittedName>
</protein>
<dbReference type="PANTHER" id="PTHR43881">
    <property type="entry name" value="GAMMA-GLUTAMYLTRANSPEPTIDASE (AFU_ORTHOLOGUE AFUA_4G13580)"/>
    <property type="match status" value="1"/>
</dbReference>
<dbReference type="Proteomes" id="UP000632195">
    <property type="component" value="Unassembled WGS sequence"/>
</dbReference>
<gene>
    <name evidence="1" type="primary">ywrD</name>
    <name evidence="1" type="ORF">GCM10007108_06020</name>
</gene>
<dbReference type="InterPro" id="IPR029055">
    <property type="entry name" value="Ntn_hydrolases_N"/>
</dbReference>
<name>A0AA37BQP5_9ARCH</name>
<dbReference type="PANTHER" id="PTHR43881:SF1">
    <property type="entry name" value="GAMMA-GLUTAMYLTRANSPEPTIDASE (AFU_ORTHOLOGUE AFUA_4G13580)"/>
    <property type="match status" value="1"/>
</dbReference>
<reference evidence="1" key="2">
    <citation type="submission" date="2022-09" db="EMBL/GenBank/DDBJ databases">
        <authorList>
            <person name="Sun Q."/>
            <person name="Ohkuma M."/>
        </authorList>
    </citation>
    <scope>NUCLEOTIDE SEQUENCE</scope>
    <source>
        <strain evidence="1">JCM 13583</strain>
    </source>
</reference>
<dbReference type="Gene3D" id="3.60.20.40">
    <property type="match status" value="1"/>
</dbReference>
<evidence type="ECO:0000313" key="2">
    <source>
        <dbReference type="Proteomes" id="UP000632195"/>
    </source>
</evidence>
<comment type="caution">
    <text evidence="1">The sequence shown here is derived from an EMBL/GenBank/DDBJ whole genome shotgun (WGS) entry which is preliminary data.</text>
</comment>
<accession>A0AA37BQP5</accession>